<evidence type="ECO:0000313" key="14">
    <source>
        <dbReference type="Proteomes" id="UP001596380"/>
    </source>
</evidence>
<evidence type="ECO:0000256" key="4">
    <source>
        <dbReference type="ARBA" id="ARBA00022857"/>
    </source>
</evidence>
<reference evidence="14" key="1">
    <citation type="journal article" date="2019" name="Int. J. Syst. Evol. Microbiol.">
        <title>The Global Catalogue of Microorganisms (GCM) 10K type strain sequencing project: providing services to taxonomists for standard genome sequencing and annotation.</title>
        <authorList>
            <consortium name="The Broad Institute Genomics Platform"/>
            <consortium name="The Broad Institute Genome Sequencing Center for Infectious Disease"/>
            <person name="Wu L."/>
            <person name="Ma J."/>
        </authorList>
    </citation>
    <scope>NUCLEOTIDE SEQUENCE [LARGE SCALE GENOMIC DNA]</scope>
    <source>
        <strain evidence="14">JCM 3369</strain>
    </source>
</reference>
<dbReference type="SUPFAM" id="SSF69075">
    <property type="entry name" value="Glutamyl tRNA-reductase dimerization domain"/>
    <property type="match status" value="1"/>
</dbReference>
<dbReference type="EMBL" id="JBHSXS010000008">
    <property type="protein sequence ID" value="MFC6881382.1"/>
    <property type="molecule type" value="Genomic_DNA"/>
</dbReference>
<dbReference type="InterPro" id="IPR015896">
    <property type="entry name" value="4pyrrol_synth_GluRdtase_dimer"/>
</dbReference>
<feature type="binding site" evidence="8">
    <location>
        <position position="109"/>
    </location>
    <ligand>
        <name>substrate</name>
    </ligand>
</feature>
<comment type="domain">
    <text evidence="8">Possesses an unusual extended V-shaped dimeric structure with each monomer consisting of three distinct domains arranged along a curved 'spinal' alpha-helix. The N-terminal catalytic domain specifically recognizes the glutamate moiety of the substrate. The second domain is the NADPH-binding domain, and the third C-terminal domain is responsible for dimerization.</text>
</comment>
<feature type="binding site" evidence="8">
    <location>
        <position position="120"/>
    </location>
    <ligand>
        <name>substrate</name>
    </ligand>
</feature>
<evidence type="ECO:0000256" key="5">
    <source>
        <dbReference type="ARBA" id="ARBA00023002"/>
    </source>
</evidence>
<dbReference type="InterPro" id="IPR036291">
    <property type="entry name" value="NAD(P)-bd_dom_sf"/>
</dbReference>
<dbReference type="PROSITE" id="PS00747">
    <property type="entry name" value="GLUTR"/>
    <property type="match status" value="1"/>
</dbReference>
<dbReference type="GO" id="GO:0008883">
    <property type="term" value="F:glutamyl-tRNA reductase activity"/>
    <property type="evidence" value="ECO:0007669"/>
    <property type="project" value="UniProtKB-EC"/>
</dbReference>
<keyword evidence="4 8" id="KW-0521">NADP</keyword>
<evidence type="ECO:0000256" key="9">
    <source>
        <dbReference type="RuleBase" id="RU000584"/>
    </source>
</evidence>
<dbReference type="EC" id="1.2.1.70" evidence="3 8"/>
<proteinExistence type="inferred from homology"/>
<dbReference type="SUPFAM" id="SSF69742">
    <property type="entry name" value="Glutamyl tRNA-reductase catalytic, N-terminal domain"/>
    <property type="match status" value="1"/>
</dbReference>
<feature type="active site" description="Nucleophile" evidence="8">
    <location>
        <position position="50"/>
    </location>
</feature>
<dbReference type="Pfam" id="PF00745">
    <property type="entry name" value="GlutR_dimer"/>
    <property type="match status" value="1"/>
</dbReference>
<dbReference type="PIRSF" id="PIRSF000445">
    <property type="entry name" value="4pyrrol_synth_GluRdtase"/>
    <property type="match status" value="1"/>
</dbReference>
<comment type="similarity">
    <text evidence="2 8 9">Belongs to the glutamyl-tRNA reductase family.</text>
</comment>
<feature type="binding site" evidence="8">
    <location>
        <begin position="114"/>
        <end position="116"/>
    </location>
    <ligand>
        <name>substrate</name>
    </ligand>
</feature>
<keyword evidence="6 8" id="KW-0627">Porphyrin biosynthesis</keyword>
<sequence length="424" mass="44289">MHIHNVGIDHRTAPIELLERLAVPPGRTREALGRLTAHPAVGEALLLATCNRLEAFVATARHSEAACHVVESFAGLAGVPEHEVWGAVSIRREAEAVTHLFRVACGLDSMAVGEEQIVAQVRSALRAAREAGAAGPVLTGLAEHALRGSKRARTETRVGQAGVSLVHAALDVADGVLGGLAGRRALLVGTGTIGSLAARLLRDAGAGEIHVASRTAASAERIAGQVGGAAVAPGGWAPLLERCDLLVSSTGAEGQVLDAERMRVARKDAGHAPFVALDLAMPRDVDPLCGDVDGVTLVGIEELGRVLAGRGRPDDVGRAEGIVTEQAAAFLARRLESSVKPLIVALRSRAREVVDQELARLGDRLPGLAERERAETVAAVDRIVGRLLHTPTVRAKELAGAPDGRLYLEALSRLFDLDVSEANA</sequence>
<evidence type="ECO:0000259" key="10">
    <source>
        <dbReference type="Pfam" id="PF00745"/>
    </source>
</evidence>
<dbReference type="InterPro" id="IPR036343">
    <property type="entry name" value="GluRdtase_N_sf"/>
</dbReference>
<feature type="domain" description="Glutamyl-tRNA reductase N-terminal" evidence="12">
    <location>
        <begin position="6"/>
        <end position="156"/>
    </location>
</feature>
<accession>A0ABW2CIR1</accession>
<evidence type="ECO:0000256" key="6">
    <source>
        <dbReference type="ARBA" id="ARBA00023244"/>
    </source>
</evidence>
<comment type="pathway">
    <text evidence="1 8 9">Porphyrin-containing compound metabolism; protoporphyrin-IX biosynthesis; 5-aminolevulinate from L-glutamyl-tRNA(Glu): step 1/2.</text>
</comment>
<dbReference type="HAMAP" id="MF_00087">
    <property type="entry name" value="Glu_tRNA_reductase"/>
    <property type="match status" value="1"/>
</dbReference>
<name>A0ABW2CIR1_9ACTN</name>
<dbReference type="InterPro" id="IPR018214">
    <property type="entry name" value="GluRdtase_CS"/>
</dbReference>
<comment type="caution">
    <text evidence="13">The sequence shown here is derived from an EMBL/GenBank/DDBJ whole genome shotgun (WGS) entry which is preliminary data.</text>
</comment>
<protein>
    <recommendedName>
        <fullName evidence="3 8">Glutamyl-tRNA reductase</fullName>
        <shortName evidence="8">GluTR</shortName>
        <ecNumber evidence="3 8">1.2.1.70</ecNumber>
    </recommendedName>
</protein>
<comment type="catalytic activity">
    <reaction evidence="7 8 9">
        <text>(S)-4-amino-5-oxopentanoate + tRNA(Glu) + NADP(+) = L-glutamyl-tRNA(Glu) + NADPH + H(+)</text>
        <dbReference type="Rhea" id="RHEA:12344"/>
        <dbReference type="Rhea" id="RHEA-COMP:9663"/>
        <dbReference type="Rhea" id="RHEA-COMP:9680"/>
        <dbReference type="ChEBI" id="CHEBI:15378"/>
        <dbReference type="ChEBI" id="CHEBI:57501"/>
        <dbReference type="ChEBI" id="CHEBI:57783"/>
        <dbReference type="ChEBI" id="CHEBI:58349"/>
        <dbReference type="ChEBI" id="CHEBI:78442"/>
        <dbReference type="ChEBI" id="CHEBI:78520"/>
        <dbReference type="EC" id="1.2.1.70"/>
    </reaction>
</comment>
<evidence type="ECO:0000256" key="7">
    <source>
        <dbReference type="ARBA" id="ARBA00047464"/>
    </source>
</evidence>
<evidence type="ECO:0000313" key="13">
    <source>
        <dbReference type="EMBL" id="MFC6881382.1"/>
    </source>
</evidence>
<comment type="miscellaneous">
    <text evidence="8">During catalysis, the active site Cys acts as a nucleophile attacking the alpha-carbonyl group of tRNA-bound glutamate with the formation of a thioester intermediate between enzyme and glutamate, and the concomitant release of tRNA(Glu). The thioester intermediate is finally reduced by direct hydride transfer from NADPH, to form the product GSA.</text>
</comment>
<dbReference type="Proteomes" id="UP001596380">
    <property type="component" value="Unassembled WGS sequence"/>
</dbReference>
<dbReference type="Pfam" id="PF05201">
    <property type="entry name" value="GlutR_N"/>
    <property type="match status" value="1"/>
</dbReference>
<dbReference type="Gene3D" id="3.30.460.30">
    <property type="entry name" value="Glutamyl-tRNA reductase, N-terminal domain"/>
    <property type="match status" value="1"/>
</dbReference>
<dbReference type="NCBIfam" id="TIGR01035">
    <property type="entry name" value="hemA"/>
    <property type="match status" value="1"/>
</dbReference>
<dbReference type="Gene3D" id="3.40.50.720">
    <property type="entry name" value="NAD(P)-binding Rossmann-like Domain"/>
    <property type="match status" value="1"/>
</dbReference>
<feature type="domain" description="Quinate/shikimate 5-dehydrogenase/glutamyl-tRNA reductase" evidence="11">
    <location>
        <begin position="173"/>
        <end position="306"/>
    </location>
</feature>
<dbReference type="SUPFAM" id="SSF51735">
    <property type="entry name" value="NAD(P)-binding Rossmann-fold domains"/>
    <property type="match status" value="1"/>
</dbReference>
<dbReference type="PANTHER" id="PTHR43013">
    <property type="entry name" value="GLUTAMYL-TRNA REDUCTASE"/>
    <property type="match status" value="1"/>
</dbReference>
<gene>
    <name evidence="8 13" type="primary">hemA</name>
    <name evidence="13" type="ORF">ACFQKB_16555</name>
</gene>
<keyword evidence="14" id="KW-1185">Reference proteome</keyword>
<feature type="binding site" evidence="8">
    <location>
        <begin position="189"/>
        <end position="194"/>
    </location>
    <ligand>
        <name>NADP(+)</name>
        <dbReference type="ChEBI" id="CHEBI:58349"/>
    </ligand>
</feature>
<dbReference type="Pfam" id="PF01488">
    <property type="entry name" value="Shikimate_DH"/>
    <property type="match status" value="1"/>
</dbReference>
<evidence type="ECO:0000256" key="2">
    <source>
        <dbReference type="ARBA" id="ARBA00005916"/>
    </source>
</evidence>
<feature type="binding site" evidence="8">
    <location>
        <begin position="49"/>
        <end position="52"/>
    </location>
    <ligand>
        <name>substrate</name>
    </ligand>
</feature>
<feature type="domain" description="Tetrapyrrole biosynthesis glutamyl-tRNA reductase dimerisation" evidence="10">
    <location>
        <begin position="318"/>
        <end position="417"/>
    </location>
</feature>
<evidence type="ECO:0000259" key="12">
    <source>
        <dbReference type="Pfam" id="PF05201"/>
    </source>
</evidence>
<dbReference type="PANTHER" id="PTHR43013:SF1">
    <property type="entry name" value="GLUTAMYL-TRNA REDUCTASE"/>
    <property type="match status" value="1"/>
</dbReference>
<feature type="site" description="Important for activity" evidence="8">
    <location>
        <position position="99"/>
    </location>
</feature>
<evidence type="ECO:0000259" key="11">
    <source>
        <dbReference type="Pfam" id="PF01488"/>
    </source>
</evidence>
<dbReference type="InterPro" id="IPR000343">
    <property type="entry name" value="4pyrrol_synth_GluRdtase"/>
</dbReference>
<comment type="function">
    <text evidence="8">Catalyzes the NADPH-dependent reduction of glutamyl-tRNA(Glu) to glutamate 1-semialdehyde (GSA).</text>
</comment>
<keyword evidence="5 8" id="KW-0560">Oxidoreductase</keyword>
<dbReference type="RefSeq" id="WP_160822798.1">
    <property type="nucleotide sequence ID" value="NZ_JBHSXE010000001.1"/>
</dbReference>
<organism evidence="13 14">
    <name type="scientific">Actinomadura yumaensis</name>
    <dbReference type="NCBI Taxonomy" id="111807"/>
    <lineage>
        <taxon>Bacteria</taxon>
        <taxon>Bacillati</taxon>
        <taxon>Actinomycetota</taxon>
        <taxon>Actinomycetes</taxon>
        <taxon>Streptosporangiales</taxon>
        <taxon>Thermomonosporaceae</taxon>
        <taxon>Actinomadura</taxon>
    </lineage>
</organism>
<dbReference type="InterPro" id="IPR036453">
    <property type="entry name" value="GluRdtase_dimer_dom_sf"/>
</dbReference>
<dbReference type="InterPro" id="IPR015895">
    <property type="entry name" value="4pyrrol_synth_GluRdtase_N"/>
</dbReference>
<evidence type="ECO:0000256" key="3">
    <source>
        <dbReference type="ARBA" id="ARBA00012970"/>
    </source>
</evidence>
<evidence type="ECO:0000256" key="1">
    <source>
        <dbReference type="ARBA" id="ARBA00005059"/>
    </source>
</evidence>
<evidence type="ECO:0000256" key="8">
    <source>
        <dbReference type="HAMAP-Rule" id="MF_00087"/>
    </source>
</evidence>
<dbReference type="InterPro" id="IPR006151">
    <property type="entry name" value="Shikm_DH/Glu-tRNA_Rdtase"/>
</dbReference>
<comment type="subunit">
    <text evidence="8">Homodimer.</text>
</comment>